<dbReference type="STRING" id="1611254.A0A2G5SLM3"/>
<keyword evidence="9" id="KW-1185">Reference proteome</keyword>
<evidence type="ECO:0000256" key="4">
    <source>
        <dbReference type="ARBA" id="ARBA00023242"/>
    </source>
</evidence>
<evidence type="ECO:0000313" key="9">
    <source>
        <dbReference type="Proteomes" id="UP000230233"/>
    </source>
</evidence>
<evidence type="ECO:0000259" key="7">
    <source>
        <dbReference type="PROSITE" id="PS50252"/>
    </source>
</evidence>
<dbReference type="EMBL" id="PDUG01000006">
    <property type="protein sequence ID" value="PIC15822.1"/>
    <property type="molecule type" value="Genomic_DNA"/>
</dbReference>
<dbReference type="GO" id="GO:0000978">
    <property type="term" value="F:RNA polymerase II cis-regulatory region sequence-specific DNA binding"/>
    <property type="evidence" value="ECO:0007669"/>
    <property type="project" value="InterPro"/>
</dbReference>
<accession>A0A2G5SLM3</accession>
<keyword evidence="4 5" id="KW-0539">Nucleus</keyword>
<dbReference type="SMART" id="SM00425">
    <property type="entry name" value="TBOX"/>
    <property type="match status" value="1"/>
</dbReference>
<keyword evidence="2 5" id="KW-0238">DNA-binding</keyword>
<dbReference type="PANTHER" id="PTHR11267:SF204">
    <property type="entry name" value="SPADETAIL"/>
    <property type="match status" value="1"/>
</dbReference>
<dbReference type="GO" id="GO:0000785">
    <property type="term" value="C:chromatin"/>
    <property type="evidence" value="ECO:0007669"/>
    <property type="project" value="TreeGrafter"/>
</dbReference>
<feature type="region of interest" description="Disordered" evidence="6">
    <location>
        <begin position="236"/>
        <end position="310"/>
    </location>
</feature>
<keyword evidence="3" id="KW-0804">Transcription</keyword>
<proteinExistence type="predicted"/>
<dbReference type="FunFam" id="2.60.40.820:FF:000020">
    <property type="entry name" value="T-box transcription factor 18"/>
    <property type="match status" value="1"/>
</dbReference>
<dbReference type="Proteomes" id="UP000230233">
    <property type="component" value="Chromosome X"/>
</dbReference>
<dbReference type="GO" id="GO:0045893">
    <property type="term" value="P:positive regulation of DNA-templated transcription"/>
    <property type="evidence" value="ECO:0007669"/>
    <property type="project" value="InterPro"/>
</dbReference>
<dbReference type="GO" id="GO:0000981">
    <property type="term" value="F:DNA-binding transcription factor activity, RNA polymerase II-specific"/>
    <property type="evidence" value="ECO:0007669"/>
    <property type="project" value="TreeGrafter"/>
</dbReference>
<evidence type="ECO:0000256" key="2">
    <source>
        <dbReference type="ARBA" id="ARBA00023125"/>
    </source>
</evidence>
<dbReference type="CDD" id="cd00182">
    <property type="entry name" value="T-box"/>
    <property type="match status" value="1"/>
</dbReference>
<dbReference type="OrthoDB" id="7442607at2759"/>
<dbReference type="GO" id="GO:0005634">
    <property type="term" value="C:nucleus"/>
    <property type="evidence" value="ECO:0007669"/>
    <property type="project" value="UniProtKB-SubCell"/>
</dbReference>
<gene>
    <name evidence="8" type="primary">Cnig_chr_X.g22649</name>
    <name evidence="8" type="ORF">B9Z55_022649</name>
</gene>
<dbReference type="InterPro" id="IPR008967">
    <property type="entry name" value="p53-like_TF_DNA-bd_sf"/>
</dbReference>
<dbReference type="InterPro" id="IPR046360">
    <property type="entry name" value="T-box_DNA-bd"/>
</dbReference>
<comment type="caution">
    <text evidence="8">The sequence shown here is derived from an EMBL/GenBank/DDBJ whole genome shotgun (WGS) entry which is preliminary data.</text>
</comment>
<keyword evidence="1" id="KW-0805">Transcription regulation</keyword>
<evidence type="ECO:0000256" key="3">
    <source>
        <dbReference type="ARBA" id="ARBA00023163"/>
    </source>
</evidence>
<protein>
    <recommendedName>
        <fullName evidence="7">T-box domain-containing protein</fullName>
    </recommendedName>
</protein>
<dbReference type="Pfam" id="PF00907">
    <property type="entry name" value="T-box"/>
    <property type="match status" value="1"/>
</dbReference>
<comment type="subcellular location">
    <subcellularLocation>
        <location evidence="5">Nucleus</location>
    </subcellularLocation>
</comment>
<dbReference type="PROSITE" id="PS50252">
    <property type="entry name" value="TBOX_3"/>
    <property type="match status" value="1"/>
</dbReference>
<dbReference type="PANTHER" id="PTHR11267">
    <property type="entry name" value="T-BOX PROTEIN-RELATED"/>
    <property type="match status" value="1"/>
</dbReference>
<dbReference type="GO" id="GO:0001708">
    <property type="term" value="P:cell fate specification"/>
    <property type="evidence" value="ECO:0007669"/>
    <property type="project" value="TreeGrafter"/>
</dbReference>
<dbReference type="SUPFAM" id="SSF49417">
    <property type="entry name" value="p53-like transcription factors"/>
    <property type="match status" value="1"/>
</dbReference>
<evidence type="ECO:0000313" key="8">
    <source>
        <dbReference type="EMBL" id="PIC15822.1"/>
    </source>
</evidence>
<feature type="domain" description="T-box" evidence="7">
    <location>
        <begin position="50"/>
        <end position="238"/>
    </location>
</feature>
<evidence type="ECO:0000256" key="6">
    <source>
        <dbReference type="SAM" id="MobiDB-lite"/>
    </source>
</evidence>
<reference evidence="9" key="1">
    <citation type="submission" date="2017-10" db="EMBL/GenBank/DDBJ databases">
        <title>Rapid genome shrinkage in a self-fertile nematode reveals novel sperm competition proteins.</title>
        <authorList>
            <person name="Yin D."/>
            <person name="Schwarz E.M."/>
            <person name="Thomas C.G."/>
            <person name="Felde R.L."/>
            <person name="Korf I.F."/>
            <person name="Cutter A.D."/>
            <person name="Schartner C.M."/>
            <person name="Ralston E.J."/>
            <person name="Meyer B.J."/>
            <person name="Haag E.S."/>
        </authorList>
    </citation>
    <scope>NUCLEOTIDE SEQUENCE [LARGE SCALE GENOMIC DNA]</scope>
    <source>
        <strain evidence="9">JU1422</strain>
    </source>
</reference>
<organism evidence="8 9">
    <name type="scientific">Caenorhabditis nigoni</name>
    <dbReference type="NCBI Taxonomy" id="1611254"/>
    <lineage>
        <taxon>Eukaryota</taxon>
        <taxon>Metazoa</taxon>
        <taxon>Ecdysozoa</taxon>
        <taxon>Nematoda</taxon>
        <taxon>Chromadorea</taxon>
        <taxon>Rhabditida</taxon>
        <taxon>Rhabditina</taxon>
        <taxon>Rhabditomorpha</taxon>
        <taxon>Rhabditoidea</taxon>
        <taxon>Rhabditidae</taxon>
        <taxon>Peloderinae</taxon>
        <taxon>Caenorhabditis</taxon>
    </lineage>
</organism>
<dbReference type="PRINTS" id="PR00937">
    <property type="entry name" value="TBOX"/>
</dbReference>
<comment type="caution">
    <text evidence="5">Lacks conserved residue(s) required for the propagation of feature annotation.</text>
</comment>
<dbReference type="InterPro" id="IPR001699">
    <property type="entry name" value="TF_T-box"/>
</dbReference>
<name>A0A2G5SLM3_9PELO</name>
<feature type="compositionally biased region" description="Polar residues" evidence="6">
    <location>
        <begin position="287"/>
        <end position="309"/>
    </location>
</feature>
<sequence>MCSNFQMQQLPNYTVYDPSLRVYELDPVHGQPQMMPIYQPIQRKQIQVHLKNQDQWRYLHESKGGNEMLMTINGKPLFPKLQYQVQHLDACTEYDIGIKMVRRNQKQFVHDKTAGWIPDEKSDEIPKEESNEVFIRESGANLMKYGIDFGHVKIYNEKILKANEIPSEPKKLKKAISCKVNLRCLYVPVMTIYENDCKTVINEFQFEETQFMAVSEYKNKVVKVFKIQNNKSVPGKYRRFDKGSEQEEALEEAPVVKSAKTNRKRSANAPLPLNGSDNESKKFKGSQAASSGSLVNSMNTSGPVQNNFEPLQPLNRSYYFDSTNTSISSNMPLPSMSPPMTENQMMAPTQNYFEYGYEFLSTSSSSPEMNRFSTSPPMKFDENQDPMATHFFPDPMDNYSNPTQQPNSNCFGNEYNDFYPMQMKETEFNAKPSYYSFDFNNDYKF</sequence>
<evidence type="ECO:0000256" key="5">
    <source>
        <dbReference type="PROSITE-ProRule" id="PRU00201"/>
    </source>
</evidence>
<evidence type="ECO:0000256" key="1">
    <source>
        <dbReference type="ARBA" id="ARBA00023015"/>
    </source>
</evidence>
<dbReference type="InterPro" id="IPR036960">
    <property type="entry name" value="T-box_sf"/>
</dbReference>
<dbReference type="Gene3D" id="2.60.40.820">
    <property type="entry name" value="Transcription factor, T-box"/>
    <property type="match status" value="1"/>
</dbReference>
<dbReference type="AlphaFoldDB" id="A0A2G5SLM3"/>